<dbReference type="PANTHER" id="PTHR12550">
    <property type="entry name" value="HEPATOMA-DERIVED GROWTH FACTOR-RELATED"/>
    <property type="match status" value="1"/>
</dbReference>
<feature type="region of interest" description="Disordered" evidence="8">
    <location>
        <begin position="1143"/>
        <end position="1229"/>
    </location>
</feature>
<evidence type="ECO:0000256" key="1">
    <source>
        <dbReference type="ARBA" id="ARBA00004123"/>
    </source>
</evidence>
<dbReference type="EMBL" id="JAUIZM010000004">
    <property type="protein sequence ID" value="KAK1390256.1"/>
    <property type="molecule type" value="Genomic_DNA"/>
</dbReference>
<reference evidence="11" key="2">
    <citation type="submission" date="2023-05" db="EMBL/GenBank/DDBJ databases">
        <authorList>
            <person name="Schelkunov M.I."/>
        </authorList>
    </citation>
    <scope>NUCLEOTIDE SEQUENCE</scope>
    <source>
        <strain evidence="11">Hsosn_3</strain>
        <tissue evidence="11">Leaf</tissue>
    </source>
</reference>
<comment type="subcellular location">
    <subcellularLocation>
        <location evidence="1">Nucleus</location>
    </subcellularLocation>
</comment>
<keyword evidence="3" id="KW-0507">mRNA processing</keyword>
<accession>A0AAD8MZ82</accession>
<evidence type="ECO:0000256" key="7">
    <source>
        <dbReference type="ARBA" id="ARBA00023242"/>
    </source>
</evidence>
<dbReference type="InterPro" id="IPR006569">
    <property type="entry name" value="CID_dom"/>
</dbReference>
<feature type="compositionally biased region" description="Pro residues" evidence="8">
    <location>
        <begin position="1151"/>
        <end position="1209"/>
    </location>
</feature>
<dbReference type="PROSITE" id="PS50812">
    <property type="entry name" value="PWWP"/>
    <property type="match status" value="1"/>
</dbReference>
<feature type="compositionally biased region" description="Low complexity" evidence="8">
    <location>
        <begin position="1211"/>
        <end position="1220"/>
    </location>
</feature>
<dbReference type="InterPro" id="IPR008942">
    <property type="entry name" value="ENTH_VHS"/>
</dbReference>
<keyword evidence="5" id="KW-0287">Flowering</keyword>
<dbReference type="PROSITE" id="PS51391">
    <property type="entry name" value="CID"/>
    <property type="match status" value="1"/>
</dbReference>
<feature type="domain" description="PWWP" evidence="9">
    <location>
        <begin position="20"/>
        <end position="66"/>
    </location>
</feature>
<feature type="compositionally biased region" description="Polar residues" evidence="8">
    <location>
        <begin position="1265"/>
        <end position="1284"/>
    </location>
</feature>
<dbReference type="SMART" id="SM00293">
    <property type="entry name" value="PWWP"/>
    <property type="match status" value="1"/>
</dbReference>
<dbReference type="PANTHER" id="PTHR12550:SF70">
    <property type="entry name" value="JIL-1 ANCHORING AND STABILIZING PROTEIN, ISOFORM A"/>
    <property type="match status" value="1"/>
</dbReference>
<evidence type="ECO:0000259" key="9">
    <source>
        <dbReference type="PROSITE" id="PS50812"/>
    </source>
</evidence>
<feature type="region of interest" description="Disordered" evidence="8">
    <location>
        <begin position="279"/>
        <end position="388"/>
    </location>
</feature>
<dbReference type="GO" id="GO:0006397">
    <property type="term" value="P:mRNA processing"/>
    <property type="evidence" value="ECO:0007669"/>
    <property type="project" value="UniProtKB-KW"/>
</dbReference>
<comment type="caution">
    <text evidence="11">The sequence shown here is derived from an EMBL/GenBank/DDBJ whole genome shotgun (WGS) entry which is preliminary data.</text>
</comment>
<dbReference type="SUPFAM" id="SSF63748">
    <property type="entry name" value="Tudor/PWWP/MBT"/>
    <property type="match status" value="1"/>
</dbReference>
<feature type="region of interest" description="Disordered" evidence="8">
    <location>
        <begin position="1261"/>
        <end position="1333"/>
    </location>
</feature>
<feature type="compositionally biased region" description="Basic and acidic residues" evidence="8">
    <location>
        <begin position="350"/>
        <end position="375"/>
    </location>
</feature>
<feature type="compositionally biased region" description="Polar residues" evidence="8">
    <location>
        <begin position="338"/>
        <end position="349"/>
    </location>
</feature>
<dbReference type="PRINTS" id="PR01217">
    <property type="entry name" value="PRICHEXTENSN"/>
</dbReference>
<feature type="region of interest" description="Disordered" evidence="8">
    <location>
        <begin position="441"/>
        <end position="500"/>
    </location>
</feature>
<feature type="compositionally biased region" description="Gly residues" evidence="8">
    <location>
        <begin position="313"/>
        <end position="325"/>
    </location>
</feature>
<evidence type="ECO:0000259" key="10">
    <source>
        <dbReference type="PROSITE" id="PS51391"/>
    </source>
</evidence>
<feature type="compositionally biased region" description="Basic and acidic residues" evidence="8">
    <location>
        <begin position="190"/>
        <end position="204"/>
    </location>
</feature>
<gene>
    <name evidence="11" type="ORF">POM88_018434</name>
</gene>
<keyword evidence="2" id="KW-0217">Developmental protein</keyword>
<dbReference type="InterPro" id="IPR000313">
    <property type="entry name" value="PWWP_dom"/>
</dbReference>
<feature type="region of interest" description="Disordered" evidence="8">
    <location>
        <begin position="178"/>
        <end position="251"/>
    </location>
</feature>
<dbReference type="Gene3D" id="1.25.40.90">
    <property type="match status" value="1"/>
</dbReference>
<evidence type="ECO:0000256" key="2">
    <source>
        <dbReference type="ARBA" id="ARBA00022473"/>
    </source>
</evidence>
<feature type="compositionally biased region" description="Polar residues" evidence="8">
    <location>
        <begin position="279"/>
        <end position="301"/>
    </location>
</feature>
<organism evidence="11 12">
    <name type="scientific">Heracleum sosnowskyi</name>
    <dbReference type="NCBI Taxonomy" id="360622"/>
    <lineage>
        <taxon>Eukaryota</taxon>
        <taxon>Viridiplantae</taxon>
        <taxon>Streptophyta</taxon>
        <taxon>Embryophyta</taxon>
        <taxon>Tracheophyta</taxon>
        <taxon>Spermatophyta</taxon>
        <taxon>Magnoliopsida</taxon>
        <taxon>eudicotyledons</taxon>
        <taxon>Gunneridae</taxon>
        <taxon>Pentapetalae</taxon>
        <taxon>asterids</taxon>
        <taxon>campanulids</taxon>
        <taxon>Apiales</taxon>
        <taxon>Apiaceae</taxon>
        <taxon>Apioideae</taxon>
        <taxon>apioid superclade</taxon>
        <taxon>Tordylieae</taxon>
        <taxon>Tordyliinae</taxon>
        <taxon>Heracleum</taxon>
    </lineage>
</organism>
<feature type="region of interest" description="Disordered" evidence="8">
    <location>
        <begin position="1396"/>
        <end position="1427"/>
    </location>
</feature>
<feature type="compositionally biased region" description="Polar residues" evidence="8">
    <location>
        <begin position="218"/>
        <end position="230"/>
    </location>
</feature>
<dbReference type="GO" id="GO:0005634">
    <property type="term" value="C:nucleus"/>
    <property type="evidence" value="ECO:0007669"/>
    <property type="project" value="UniProtKB-SubCell"/>
</dbReference>
<keyword evidence="12" id="KW-1185">Reference proteome</keyword>
<evidence type="ECO:0000256" key="6">
    <source>
        <dbReference type="ARBA" id="ARBA00023163"/>
    </source>
</evidence>
<name>A0AAD8MZ82_9APIA</name>
<feature type="region of interest" description="Disordered" evidence="8">
    <location>
        <begin position="817"/>
        <end position="854"/>
    </location>
</feature>
<feature type="domain" description="CID" evidence="10">
    <location>
        <begin position="855"/>
        <end position="996"/>
    </location>
</feature>
<dbReference type="Pfam" id="PF04818">
    <property type="entry name" value="CID"/>
    <property type="match status" value="1"/>
</dbReference>
<protein>
    <submittedName>
        <fullName evidence="11">ENHANCER OF AG-4 protein 2</fullName>
    </submittedName>
</protein>
<evidence type="ECO:0000313" key="11">
    <source>
        <dbReference type="EMBL" id="KAK1390256.1"/>
    </source>
</evidence>
<keyword evidence="7" id="KW-0539">Nucleus</keyword>
<proteinExistence type="predicted"/>
<dbReference type="GO" id="GO:0009908">
    <property type="term" value="P:flower development"/>
    <property type="evidence" value="ECO:0007669"/>
    <property type="project" value="UniProtKB-KW"/>
</dbReference>
<evidence type="ECO:0000256" key="3">
    <source>
        <dbReference type="ARBA" id="ARBA00022664"/>
    </source>
</evidence>
<evidence type="ECO:0000256" key="4">
    <source>
        <dbReference type="ARBA" id="ARBA00023015"/>
    </source>
</evidence>
<keyword evidence="4" id="KW-0805">Transcription regulation</keyword>
<dbReference type="Gene3D" id="2.30.30.140">
    <property type="match status" value="1"/>
</dbReference>
<sequence length="1427" mass="155866">MAPGRRRGAKGAKTKRQLNLGDLVLAKVKGHPAWPAKIGRPEDWDKIPDPKKCFVHFFGTDEIAFVAPADIQEFTIEAKNKLAARCKSKTVKYFCTAVKEICAAFEKLQNKSSSGVGADTDVDELCRDRVLKVSEDHSCGLDHCSHRQGEMDRRDTKSNISKKNKLFKEAADYMNKDKLSASSPSNLAGPKEEPLSRDSNKEDTVIPSKPSKIMSRTEGLNASKEGSYSETKGHSLGGGVKDGLSPAPSAAHSKYLDSGLKEAINGHKSKKMISVSRRQLQGDAQVQKVSSSGSIKSTLPTDSGDHVDLHNSGDGGVRKGSGSIGGLSYSSPDKSRSNLDTLSNRVQKQSLKDKVHHKREDNFSENKGKTWKLENGDPTGGPKSQLGHRKHKLIADEVSHPVKRSKSADIHITKGSVQKISKGGHLDNKAGSADIGRSKLQGSAEDCLAPRDEEVLPPAKRLRQTPDFDSSSTRMSDNKMGKAPVPRSDLLSSDKVKSPIGQYPKKRRAVRLYDDDDDKPKTPVHGGSIIKADAPSRIMGSVKNGSSRSGKASDFLDDGSSSKVSLLTVKLLNESLPPSSYKHIEVGKLRQASTAHVPISPVKSEFTKRSSEEGRLVRLSPVHSPLLVSTVRPVLESPKPSIPLVKISDNIAHQNSQAGFGKDMVLVSDSLELDHSMNQGILERNKSIPTVERKKDTPKLSARISDSVLLTDKSVDVLSSDGDRMDKDKETSREDKMILPSDLKSEDSALSMKHLIAVAQAKRKEAHSQSFSHGDSFLDVSGGSPSFMFAVPPIQPSSSIQADMQGSYIQPSLTSPVPHIPQPSSDNHPEIENFNDQRFDSGHRAADDPLSGGTEAAVARDAFEGMIETLSRTKESIGRATRLAIDCAKYGIASEVVELLIHKLEKESSLHRKVDLFFLVDSITQCSHSQKGIAGASYIPIVQAVLPRLLGAAAPPEAGARENRRQCLKVLRLWLERKILPESIIRRFMDEIGASNDNLSAGSFLRRPSRSERAVDDPIREMEGMLVDEYGSNATFQLPGFVTSRIFDEEEEEEELQNPENLCKEHADRSPAELNSPVEEAEKFSITPNDRRHCVLEDVDGELEMEDVSVHQKDERAFFTDAPFETVSKEQGLNRVFDAGLSTSEQFPFPMGSPPSPPDSPPPTPPLPDSPRPVSQPPPPPLSPSPPPPPPPPPPLPPQAQSHPPPPAGMLPSVLPQSSVLPPPSVLPQHIHSFQDTQLPQMAGNNPHGAHVDVNFRNEMYTQPHPFTNSQAPQPSQQYQTVPLSQRPFHPAPPPQAPSSQFSYSNPVVQQRPQHPYPRPYKLPSHPDGPRQYHTDDQWRMQSNDFSTNNPHGPWINGVRSSLVPVPSFAQEGYFRPLVDRPPSISPGFQQSAVNTIPAGPPIPGHIGSQMMPSRPDFTSLGSWKPA</sequence>
<keyword evidence="6" id="KW-0804">Transcription</keyword>
<evidence type="ECO:0000313" key="12">
    <source>
        <dbReference type="Proteomes" id="UP001237642"/>
    </source>
</evidence>
<dbReference type="Proteomes" id="UP001237642">
    <property type="component" value="Unassembled WGS sequence"/>
</dbReference>
<dbReference type="Pfam" id="PF00855">
    <property type="entry name" value="PWWP"/>
    <property type="match status" value="1"/>
</dbReference>
<feature type="compositionally biased region" description="Basic and acidic residues" evidence="8">
    <location>
        <begin position="827"/>
        <end position="847"/>
    </location>
</feature>
<dbReference type="FunFam" id="1.25.40.90:FF:000037">
    <property type="entry name" value="Enhancer of ag-4 2"/>
    <property type="match status" value="1"/>
</dbReference>
<evidence type="ECO:0000256" key="5">
    <source>
        <dbReference type="ARBA" id="ARBA00023089"/>
    </source>
</evidence>
<feature type="region of interest" description="Disordered" evidence="8">
    <location>
        <begin position="143"/>
        <end position="162"/>
    </location>
</feature>
<feature type="compositionally biased region" description="Basic and acidic residues" evidence="8">
    <location>
        <begin position="143"/>
        <end position="157"/>
    </location>
</feature>
<evidence type="ECO:0000256" key="8">
    <source>
        <dbReference type="SAM" id="MobiDB-lite"/>
    </source>
</evidence>
<dbReference type="SMART" id="SM00582">
    <property type="entry name" value="RPR"/>
    <property type="match status" value="1"/>
</dbReference>
<reference evidence="11" key="1">
    <citation type="submission" date="2023-02" db="EMBL/GenBank/DDBJ databases">
        <title>Genome of toxic invasive species Heracleum sosnowskyi carries increased number of genes despite the absence of recent whole-genome duplications.</title>
        <authorList>
            <person name="Schelkunov M."/>
            <person name="Shtratnikova V."/>
            <person name="Makarenko M."/>
            <person name="Klepikova A."/>
            <person name="Omelchenko D."/>
            <person name="Novikova G."/>
            <person name="Obukhova E."/>
            <person name="Bogdanov V."/>
            <person name="Penin A."/>
            <person name="Logacheva M."/>
        </authorList>
    </citation>
    <scope>NUCLEOTIDE SEQUENCE</scope>
    <source>
        <strain evidence="11">Hsosn_3</strain>
        <tissue evidence="11">Leaf</tissue>
    </source>
</reference>